<keyword evidence="8" id="KW-1185">Reference proteome</keyword>
<dbReference type="Gene3D" id="1.10.510.10">
    <property type="entry name" value="Transferase(Phosphotransferase) domain 1"/>
    <property type="match status" value="1"/>
</dbReference>
<evidence type="ECO:0000313" key="7">
    <source>
        <dbReference type="EMBL" id="CAI8003739.1"/>
    </source>
</evidence>
<proteinExistence type="predicted"/>
<dbReference type="InterPro" id="IPR008271">
    <property type="entry name" value="Ser/Thr_kinase_AS"/>
</dbReference>
<evidence type="ECO:0000256" key="5">
    <source>
        <dbReference type="SAM" id="MobiDB-lite"/>
    </source>
</evidence>
<dbReference type="AlphaFoldDB" id="A0AA35R4B7"/>
<name>A0AA35R4B7_GEOBA</name>
<evidence type="ECO:0000256" key="1">
    <source>
        <dbReference type="ARBA" id="ARBA00022741"/>
    </source>
</evidence>
<feature type="domain" description="Protein kinase" evidence="6">
    <location>
        <begin position="27"/>
        <end position="317"/>
    </location>
</feature>
<dbReference type="GO" id="GO:0005524">
    <property type="term" value="F:ATP binding"/>
    <property type="evidence" value="ECO:0007669"/>
    <property type="project" value="UniProtKB-UniRule"/>
</dbReference>
<reference evidence="7" key="1">
    <citation type="submission" date="2023-03" db="EMBL/GenBank/DDBJ databases">
        <authorList>
            <person name="Steffen K."/>
            <person name="Cardenas P."/>
        </authorList>
    </citation>
    <scope>NUCLEOTIDE SEQUENCE</scope>
</reference>
<dbReference type="GO" id="GO:0006914">
    <property type="term" value="P:autophagy"/>
    <property type="evidence" value="ECO:0007669"/>
    <property type="project" value="UniProtKB-ARBA"/>
</dbReference>
<protein>
    <submittedName>
        <fullName evidence="7">Serine/threonine-protein kinase ATG1</fullName>
    </submittedName>
</protein>
<dbReference type="Pfam" id="PF00069">
    <property type="entry name" value="Pkinase"/>
    <property type="match status" value="1"/>
</dbReference>
<comment type="caution">
    <text evidence="7">The sequence shown here is derived from an EMBL/GenBank/DDBJ whole genome shotgun (WGS) entry which is preliminary data.</text>
</comment>
<dbReference type="SUPFAM" id="SSF56112">
    <property type="entry name" value="Protein kinase-like (PK-like)"/>
    <property type="match status" value="1"/>
</dbReference>
<evidence type="ECO:0000313" key="8">
    <source>
        <dbReference type="Proteomes" id="UP001174909"/>
    </source>
</evidence>
<sequence>MARKRPTLQEVQRLYPSDMARCAGYTWHLGTRIGKGSFGEVYMGWSQDGRQEVAVKAVSKSYFKQDPKVKENLEREIRIMKLLKNCEYVVRLEHVQDLKQHIVLVMELCDYDLDHLVKVSPFREDDITLFLFQLSKGMKALREQNIVHRDLKPGNILIKKDQVTGKIKIKLADFGFARHFTEEGTKKPIDMHSLAGTPVFMAPEALRCVFYPGEHYDDKVDIWSIGALLYKVIVGQCGFYAQLQDIPKILKHKKDAIAFERLSSKVIYIQELPPSVYDRFSGGYRAKMNALLKSLLKLDPQERMSFPDFFEFVDDLVTSKIEVVNLLTGTSGKILYDSGMTMEQLRNEVHTQLGVKETHQLLFSSASLLYLSPHSALSPAQFSELMEQCGASRGNGVLYLLPTGHLESSQPFNLSCLTQLKFAVSDQQRCVEQITDHKLSKEIVHEISSLRSQQLRQESGVREFRKFCYAELQNFKRRGGYQQLARRGVKTAAKLSLAAELLANDLASTSTEEAQRLVQRMRQLENEVESLVKDLDTLYEASEQQLSVLPTESREGASSIESMTADLTKTAKLLPELRKVEMFGRCQDILRRCENMAKQTGVATRNTLIQLYTSITKTWDMARQSQQLSQLCQQSEELLTKQLPPVRATLVTSVTSRDVPLLSPSTPSSVPPVLVTPPGWPHPPPSIPYQPSPNSPSRPSPQTPQPQVAAAAGDPKAIAELREDRDFYEALFQSKAEECGQLSKSVEHLKEMLGQQRNRAGSSLCEEEKTLGPGTTLTPTAGPGEDRSLRASLSSEDHKLLEGLREQLKSFCTIADRIRPGTPVDRSRSQTSPSSRKAPHSPGLYPPLGAGGGSPDLTEYSIITMASSPDRQNSEGALSGLASPDNIELLLPHASQLMGALKDGLKDLGQSLAMENSVSGERAFVKIARPREYIQGDLALFNPIRLPKSKTTIPIILHTEKPCPYIFMDTTSYSSFGIRPGRIPELIVARLTERPRAFRFEEDREMATEFPDIKGEFYRVRVEPTPFKFLQSKAPPRPPPPTKNKFFGSNKA</sequence>
<dbReference type="PANTHER" id="PTHR24348">
    <property type="entry name" value="SERINE/THREONINE-PROTEIN KINASE UNC-51-RELATED"/>
    <property type="match status" value="1"/>
</dbReference>
<feature type="region of interest" description="Disordered" evidence="5">
    <location>
        <begin position="817"/>
        <end position="851"/>
    </location>
</feature>
<feature type="coiled-coil region" evidence="4">
    <location>
        <begin position="507"/>
        <end position="541"/>
    </location>
</feature>
<dbReference type="PROSITE" id="PS50011">
    <property type="entry name" value="PROTEIN_KINASE_DOM"/>
    <property type="match status" value="1"/>
</dbReference>
<dbReference type="GO" id="GO:0010506">
    <property type="term" value="P:regulation of autophagy"/>
    <property type="evidence" value="ECO:0007669"/>
    <property type="project" value="InterPro"/>
</dbReference>
<gene>
    <name evidence="7" type="ORF">GBAR_LOCUS3753</name>
</gene>
<dbReference type="SMART" id="SM00220">
    <property type="entry name" value="S_TKc"/>
    <property type="match status" value="1"/>
</dbReference>
<dbReference type="InterPro" id="IPR011009">
    <property type="entry name" value="Kinase-like_dom_sf"/>
</dbReference>
<evidence type="ECO:0000256" key="4">
    <source>
        <dbReference type="SAM" id="Coils"/>
    </source>
</evidence>
<feature type="region of interest" description="Disordered" evidence="5">
    <location>
        <begin position="1029"/>
        <end position="1052"/>
    </location>
</feature>
<accession>A0AA35R4B7</accession>
<dbReference type="Proteomes" id="UP001174909">
    <property type="component" value="Unassembled WGS sequence"/>
</dbReference>
<dbReference type="InterPro" id="IPR000719">
    <property type="entry name" value="Prot_kinase_dom"/>
</dbReference>
<dbReference type="GO" id="GO:0004674">
    <property type="term" value="F:protein serine/threonine kinase activity"/>
    <property type="evidence" value="ECO:0007669"/>
    <property type="project" value="InterPro"/>
</dbReference>
<keyword evidence="7" id="KW-0418">Kinase</keyword>
<dbReference type="GO" id="GO:0005737">
    <property type="term" value="C:cytoplasm"/>
    <property type="evidence" value="ECO:0007669"/>
    <property type="project" value="TreeGrafter"/>
</dbReference>
<feature type="compositionally biased region" description="Low complexity" evidence="5">
    <location>
        <begin position="659"/>
        <end position="673"/>
    </location>
</feature>
<keyword evidence="4" id="KW-0175">Coiled coil</keyword>
<evidence type="ECO:0000259" key="6">
    <source>
        <dbReference type="PROSITE" id="PS50011"/>
    </source>
</evidence>
<keyword evidence="7" id="KW-0808">Transferase</keyword>
<dbReference type="InterPro" id="IPR045269">
    <property type="entry name" value="Atg1-like"/>
</dbReference>
<dbReference type="InterPro" id="IPR017441">
    <property type="entry name" value="Protein_kinase_ATP_BS"/>
</dbReference>
<feature type="compositionally biased region" description="Low complexity" evidence="5">
    <location>
        <begin position="771"/>
        <end position="783"/>
    </location>
</feature>
<feature type="binding site" evidence="3">
    <location>
        <position position="56"/>
    </location>
    <ligand>
        <name>ATP</name>
        <dbReference type="ChEBI" id="CHEBI:30616"/>
    </ligand>
</feature>
<dbReference type="PROSITE" id="PS00108">
    <property type="entry name" value="PROTEIN_KINASE_ST"/>
    <property type="match status" value="1"/>
</dbReference>
<dbReference type="EMBL" id="CASHTH010000538">
    <property type="protein sequence ID" value="CAI8003739.1"/>
    <property type="molecule type" value="Genomic_DNA"/>
</dbReference>
<evidence type="ECO:0000256" key="3">
    <source>
        <dbReference type="PROSITE-ProRule" id="PRU10141"/>
    </source>
</evidence>
<feature type="compositionally biased region" description="Pro residues" evidence="5">
    <location>
        <begin position="674"/>
        <end position="704"/>
    </location>
</feature>
<dbReference type="PROSITE" id="PS00107">
    <property type="entry name" value="PROTEIN_KINASE_ATP"/>
    <property type="match status" value="1"/>
</dbReference>
<evidence type="ECO:0000256" key="2">
    <source>
        <dbReference type="ARBA" id="ARBA00022840"/>
    </source>
</evidence>
<feature type="region of interest" description="Disordered" evidence="5">
    <location>
        <begin position="658"/>
        <end position="714"/>
    </location>
</feature>
<organism evidence="7 8">
    <name type="scientific">Geodia barretti</name>
    <name type="common">Barrett's horny sponge</name>
    <dbReference type="NCBI Taxonomy" id="519541"/>
    <lineage>
        <taxon>Eukaryota</taxon>
        <taxon>Metazoa</taxon>
        <taxon>Porifera</taxon>
        <taxon>Demospongiae</taxon>
        <taxon>Heteroscleromorpha</taxon>
        <taxon>Tetractinellida</taxon>
        <taxon>Astrophorina</taxon>
        <taxon>Geodiidae</taxon>
        <taxon>Geodia</taxon>
    </lineage>
</organism>
<keyword evidence="2 3" id="KW-0067">ATP-binding</keyword>
<keyword evidence="1 3" id="KW-0547">Nucleotide-binding</keyword>
<feature type="region of interest" description="Disordered" evidence="5">
    <location>
        <begin position="757"/>
        <end position="789"/>
    </location>
</feature>